<dbReference type="GO" id="GO:0004534">
    <property type="term" value="F:5'-3' RNA exonuclease activity"/>
    <property type="evidence" value="ECO:0007669"/>
    <property type="project" value="TreeGrafter"/>
</dbReference>
<dbReference type="Pfam" id="PF13263">
    <property type="entry name" value="PHP_C"/>
    <property type="match status" value="1"/>
</dbReference>
<organism evidence="3 4">
    <name type="scientific">Candidatus Scalindua japonica</name>
    <dbReference type="NCBI Taxonomy" id="1284222"/>
    <lineage>
        <taxon>Bacteria</taxon>
        <taxon>Pseudomonadati</taxon>
        <taxon>Planctomycetota</taxon>
        <taxon>Candidatus Brocadiia</taxon>
        <taxon>Candidatus Brocadiales</taxon>
        <taxon>Candidatus Scalinduaceae</taxon>
        <taxon>Candidatus Scalindua</taxon>
    </lineage>
</organism>
<dbReference type="InterPro" id="IPR003141">
    <property type="entry name" value="Pol/His_phosphatase_N"/>
</dbReference>
<dbReference type="Gene3D" id="3.20.20.140">
    <property type="entry name" value="Metal-dependent hydrolases"/>
    <property type="match status" value="1"/>
</dbReference>
<evidence type="ECO:0000313" key="4">
    <source>
        <dbReference type="Proteomes" id="UP000218542"/>
    </source>
</evidence>
<dbReference type="PANTHER" id="PTHR42924">
    <property type="entry name" value="EXONUCLEASE"/>
    <property type="match status" value="1"/>
</dbReference>
<name>A0A286U1V6_9BACT</name>
<proteinExistence type="predicted"/>
<dbReference type="EMBL" id="BAOS01000028">
    <property type="protein sequence ID" value="GAX62124.1"/>
    <property type="molecule type" value="Genomic_DNA"/>
</dbReference>
<keyword evidence="1" id="KW-1133">Transmembrane helix</keyword>
<dbReference type="Proteomes" id="UP000218542">
    <property type="component" value="Unassembled WGS sequence"/>
</dbReference>
<keyword evidence="1" id="KW-0472">Membrane</keyword>
<accession>A0A286U1V6</accession>
<keyword evidence="4" id="KW-1185">Reference proteome</keyword>
<gene>
    <name evidence="3" type="ORF">SCALIN_C28_0327</name>
</gene>
<keyword evidence="1" id="KW-0812">Transmembrane</keyword>
<evidence type="ECO:0000256" key="1">
    <source>
        <dbReference type="SAM" id="Phobius"/>
    </source>
</evidence>
<evidence type="ECO:0000313" key="3">
    <source>
        <dbReference type="EMBL" id="GAX62124.1"/>
    </source>
</evidence>
<feature type="transmembrane region" description="Helical" evidence="1">
    <location>
        <begin position="307"/>
        <end position="334"/>
    </location>
</feature>
<reference evidence="4" key="1">
    <citation type="journal article" date="2017" name="Environ. Microbiol. Rep.">
        <title>Genetic Diversity of Marine Anaerobic Ammonium-Oxidizing Bacteria as Revealed by Genomic and Proteomic Analyses of 'Candidatus Scalindua japonica'.</title>
        <authorList>
            <person name="Oshiki M."/>
            <person name="Mizuto K."/>
            <person name="Kimura Z."/>
            <person name="Kindaichi T."/>
            <person name="Satoh H."/>
            <person name="Okabe S."/>
        </authorList>
    </citation>
    <scope>NUCLEOTIDE SEQUENCE [LARGE SCALE GENOMIC DNA]</scope>
    <source>
        <strain evidence="4">husup-a2</strain>
    </source>
</reference>
<dbReference type="SUPFAM" id="SSF89550">
    <property type="entry name" value="PHP domain-like"/>
    <property type="match status" value="1"/>
</dbReference>
<evidence type="ECO:0000259" key="2">
    <source>
        <dbReference type="SMART" id="SM00481"/>
    </source>
</evidence>
<dbReference type="AlphaFoldDB" id="A0A286U1V6"/>
<sequence>MVKAGLPIHTTASKYPTSVNEPFTFLGIYFATNHISGFIIKNQEKSKMVKADLHIHTTASKYPTSDKDPFKFLGIQDCYVHPEEVYKTAKKKGMDFVGITDHHSIEAALYLDAKYPDIIIGEELDVKASDDGHLIHLLVYNINEKQHHDLSDLRNIGVKETCEYTRKNDIIHSWAHPNLSPVKAVLSKKLIDELMNYIDRVEIKNGFDTRTGNNFAKDIAKNYSKKISGGSDAHIKSFIGDVFTHNNSTRNKADFLEALKEGEVEVSGLDMNSYKLQKMIYQFAYQSLVMDIFLNPHKRVRENYKKYFLDQFVILTTFFPLLVTLLPSIFISYIHEKASDKRTLKLSSELAVRFLNNNYKEIVHSAGKSKPRIEFSKGVV</sequence>
<dbReference type="OrthoDB" id="9808747at2"/>
<protein>
    <submittedName>
        <fullName evidence="3">Metal-dependent phosphoesterase</fullName>
    </submittedName>
</protein>
<comment type="caution">
    <text evidence="3">The sequence shown here is derived from an EMBL/GenBank/DDBJ whole genome shotgun (WGS) entry which is preliminary data.</text>
</comment>
<dbReference type="InterPro" id="IPR016195">
    <property type="entry name" value="Pol/histidinol_Pase-like"/>
</dbReference>
<dbReference type="InterPro" id="IPR052018">
    <property type="entry name" value="PHP_domain"/>
</dbReference>
<feature type="domain" description="Polymerase/histidinol phosphatase N-terminal" evidence="2">
    <location>
        <begin position="51"/>
        <end position="128"/>
    </location>
</feature>
<dbReference type="SMART" id="SM00481">
    <property type="entry name" value="POLIIIAc"/>
    <property type="match status" value="1"/>
</dbReference>
<dbReference type="PANTHER" id="PTHR42924:SF3">
    <property type="entry name" value="POLYMERASE_HISTIDINOL PHOSPHATASE N-TERMINAL DOMAIN-CONTAINING PROTEIN"/>
    <property type="match status" value="1"/>
</dbReference>
<dbReference type="GO" id="GO:0035312">
    <property type="term" value="F:5'-3' DNA exonuclease activity"/>
    <property type="evidence" value="ECO:0007669"/>
    <property type="project" value="TreeGrafter"/>
</dbReference>
<dbReference type="RefSeq" id="WP_133111972.1">
    <property type="nucleotide sequence ID" value="NZ_BAOS01000028.1"/>
</dbReference>